<reference evidence="1" key="1">
    <citation type="submission" date="2020-01" db="EMBL/GenBank/DDBJ databases">
        <title>Insect and environment-associated Actinomycetes.</title>
        <authorList>
            <person name="Currrie C."/>
            <person name="Chevrette M."/>
            <person name="Carlson C."/>
            <person name="Stubbendieck R."/>
            <person name="Wendt-Pienkowski E."/>
        </authorList>
    </citation>
    <scope>NUCLEOTIDE SEQUENCE</scope>
    <source>
        <strain evidence="1">SID12501</strain>
    </source>
</reference>
<dbReference type="AlphaFoldDB" id="A0A6B3BMP1"/>
<accession>A0A6B3BMP1</accession>
<dbReference type="EMBL" id="JAAGLU010000004">
    <property type="protein sequence ID" value="NEC85306.1"/>
    <property type="molecule type" value="Genomic_DNA"/>
</dbReference>
<organism evidence="1">
    <name type="scientific">Streptomyces sp. SID12501</name>
    <dbReference type="NCBI Taxonomy" id="2706042"/>
    <lineage>
        <taxon>Bacteria</taxon>
        <taxon>Bacillati</taxon>
        <taxon>Actinomycetota</taxon>
        <taxon>Actinomycetes</taxon>
        <taxon>Kitasatosporales</taxon>
        <taxon>Streptomycetaceae</taxon>
        <taxon>Streptomyces</taxon>
    </lineage>
</organism>
<evidence type="ECO:0000313" key="1">
    <source>
        <dbReference type="EMBL" id="NEC85306.1"/>
    </source>
</evidence>
<gene>
    <name evidence="1" type="ORF">G3I71_05445</name>
</gene>
<protein>
    <submittedName>
        <fullName evidence="1">Uncharacterized protein</fullName>
    </submittedName>
</protein>
<comment type="caution">
    <text evidence="1">The sequence shown here is derived from an EMBL/GenBank/DDBJ whole genome shotgun (WGS) entry which is preliminary data.</text>
</comment>
<dbReference type="RefSeq" id="WP_164312775.1">
    <property type="nucleotide sequence ID" value="NZ_JAAGLU010000004.1"/>
</dbReference>
<proteinExistence type="predicted"/>
<name>A0A6B3BMP1_9ACTN</name>
<sequence>MVHVCAAPDDVVEGPGLRAHGVLVDKVAARPARAARELRRLQIREAEDRLLPSRSMTTVLDLLG</sequence>